<feature type="domain" description="DNA helicase Pif1-like 2B" evidence="1">
    <location>
        <begin position="71"/>
        <end position="117"/>
    </location>
</feature>
<protein>
    <submittedName>
        <fullName evidence="2">ATP-dependent DNA helicase</fullName>
    </submittedName>
</protein>
<sequence length="238" mass="27182">MRESIVEEIFGSSVFDTENLSRKVILCPKNEDSLKINEQVLTRFPGQNAKYFSTDSIISEDYEEQNNFQLDFINGITPSGMPPHVLNLKVGAVIMLLRNLNQSAGLCNGTRLIIRKLIPNVIDAEILTEYTKGSHAFIPRITLRPSDSNLPFQLQRRQFPVRLGFVMTINKSQGQTLQKVGIYLPQPVFSHGMLYVAFSRAMSMRYVRVLFNDTKKQGKLNHTNRVFTKNVVFREVLL</sequence>
<dbReference type="PANTHER" id="PTHR10492:SF57">
    <property type="entry name" value="ATP-DEPENDENT DNA HELICASE"/>
    <property type="match status" value="1"/>
</dbReference>
<keyword evidence="2" id="KW-0067">ATP-binding</keyword>
<dbReference type="EMBL" id="BMAU01021223">
    <property type="protein sequence ID" value="GFY00910.1"/>
    <property type="molecule type" value="Genomic_DNA"/>
</dbReference>
<gene>
    <name evidence="2" type="primary">AVEN_217941_1</name>
    <name evidence="2" type="ORF">TNCV_4529291</name>
</gene>
<dbReference type="InterPro" id="IPR049163">
    <property type="entry name" value="Pif1-like_2B_dom"/>
</dbReference>
<dbReference type="Gene3D" id="3.40.50.300">
    <property type="entry name" value="P-loop containing nucleotide triphosphate hydrolases"/>
    <property type="match status" value="1"/>
</dbReference>
<keyword evidence="2" id="KW-0378">Hydrolase</keyword>
<keyword evidence="2" id="KW-0347">Helicase</keyword>
<accession>A0A8X6RY22</accession>
<dbReference type="PANTHER" id="PTHR10492">
    <property type="match status" value="1"/>
</dbReference>
<dbReference type="SUPFAM" id="SSF52540">
    <property type="entry name" value="P-loop containing nucleoside triphosphate hydrolases"/>
    <property type="match status" value="1"/>
</dbReference>
<keyword evidence="2" id="KW-0547">Nucleotide-binding</keyword>
<keyword evidence="3" id="KW-1185">Reference proteome</keyword>
<organism evidence="2 3">
    <name type="scientific">Trichonephila clavipes</name>
    <name type="common">Golden silk orbweaver</name>
    <name type="synonym">Nephila clavipes</name>
    <dbReference type="NCBI Taxonomy" id="2585209"/>
    <lineage>
        <taxon>Eukaryota</taxon>
        <taxon>Metazoa</taxon>
        <taxon>Ecdysozoa</taxon>
        <taxon>Arthropoda</taxon>
        <taxon>Chelicerata</taxon>
        <taxon>Arachnida</taxon>
        <taxon>Araneae</taxon>
        <taxon>Araneomorphae</taxon>
        <taxon>Entelegynae</taxon>
        <taxon>Araneoidea</taxon>
        <taxon>Nephilidae</taxon>
        <taxon>Trichonephila</taxon>
    </lineage>
</organism>
<dbReference type="CDD" id="cd18809">
    <property type="entry name" value="SF1_C_RecD"/>
    <property type="match status" value="1"/>
</dbReference>
<proteinExistence type="predicted"/>
<evidence type="ECO:0000313" key="2">
    <source>
        <dbReference type="EMBL" id="GFY00910.1"/>
    </source>
</evidence>
<reference evidence="2" key="1">
    <citation type="submission" date="2020-08" db="EMBL/GenBank/DDBJ databases">
        <title>Multicomponent nature underlies the extraordinary mechanical properties of spider dragline silk.</title>
        <authorList>
            <person name="Kono N."/>
            <person name="Nakamura H."/>
            <person name="Mori M."/>
            <person name="Yoshida Y."/>
            <person name="Ohtoshi R."/>
            <person name="Malay A.D."/>
            <person name="Moran D.A.P."/>
            <person name="Tomita M."/>
            <person name="Numata K."/>
            <person name="Arakawa K."/>
        </authorList>
    </citation>
    <scope>NUCLEOTIDE SEQUENCE</scope>
</reference>
<dbReference type="Pfam" id="PF21530">
    <property type="entry name" value="Pif1_2B_dom"/>
    <property type="match status" value="1"/>
</dbReference>
<dbReference type="InterPro" id="IPR027417">
    <property type="entry name" value="P-loop_NTPase"/>
</dbReference>
<dbReference type="AlphaFoldDB" id="A0A8X6RY22"/>
<comment type="caution">
    <text evidence="2">The sequence shown here is derived from an EMBL/GenBank/DDBJ whole genome shotgun (WGS) entry which is preliminary data.</text>
</comment>
<name>A0A8X6RY22_TRICX</name>
<dbReference type="GO" id="GO:0004386">
    <property type="term" value="F:helicase activity"/>
    <property type="evidence" value="ECO:0007669"/>
    <property type="project" value="UniProtKB-KW"/>
</dbReference>
<evidence type="ECO:0000313" key="3">
    <source>
        <dbReference type="Proteomes" id="UP000887159"/>
    </source>
</evidence>
<dbReference type="FunFam" id="3.40.50.300:FF:002884">
    <property type="entry name" value="ATP-dependent DNA helicase"/>
    <property type="match status" value="1"/>
</dbReference>
<dbReference type="Proteomes" id="UP000887159">
    <property type="component" value="Unassembled WGS sequence"/>
</dbReference>
<evidence type="ECO:0000259" key="1">
    <source>
        <dbReference type="Pfam" id="PF21530"/>
    </source>
</evidence>